<dbReference type="Pfam" id="PF04542">
    <property type="entry name" value="Sigma70_r2"/>
    <property type="match status" value="1"/>
</dbReference>
<keyword evidence="4" id="KW-0804">Transcription</keyword>
<dbReference type="PANTHER" id="PTHR43133">
    <property type="entry name" value="RNA POLYMERASE ECF-TYPE SIGMA FACTO"/>
    <property type="match status" value="1"/>
</dbReference>
<keyword evidence="2" id="KW-0805">Transcription regulation</keyword>
<dbReference type="InterPro" id="IPR039425">
    <property type="entry name" value="RNA_pol_sigma-70-like"/>
</dbReference>
<feature type="compositionally biased region" description="Polar residues" evidence="5">
    <location>
        <begin position="189"/>
        <end position="200"/>
    </location>
</feature>
<dbReference type="GO" id="GO:0006352">
    <property type="term" value="P:DNA-templated transcription initiation"/>
    <property type="evidence" value="ECO:0007669"/>
    <property type="project" value="InterPro"/>
</dbReference>
<dbReference type="Gene3D" id="1.10.10.10">
    <property type="entry name" value="Winged helix-like DNA-binding domain superfamily/Winged helix DNA-binding domain"/>
    <property type="match status" value="1"/>
</dbReference>
<evidence type="ECO:0000259" key="7">
    <source>
        <dbReference type="Pfam" id="PF08281"/>
    </source>
</evidence>
<dbReference type="Proteomes" id="UP000460412">
    <property type="component" value="Unassembled WGS sequence"/>
</dbReference>
<dbReference type="RefSeq" id="WP_159749146.1">
    <property type="nucleotide sequence ID" value="NZ_WUQX01000001.1"/>
</dbReference>
<comment type="similarity">
    <text evidence="1">Belongs to the sigma-70 factor family. ECF subfamily.</text>
</comment>
<organism evidence="8 9">
    <name type="scientific">Sporofaciens musculi</name>
    <dbReference type="NCBI Taxonomy" id="2681861"/>
    <lineage>
        <taxon>Bacteria</taxon>
        <taxon>Bacillati</taxon>
        <taxon>Bacillota</taxon>
        <taxon>Clostridia</taxon>
        <taxon>Lachnospirales</taxon>
        <taxon>Lachnospiraceae</taxon>
        <taxon>Sporofaciens</taxon>
    </lineage>
</organism>
<feature type="domain" description="RNA polymerase sigma factor 70 region 4 type 2" evidence="7">
    <location>
        <begin position="109"/>
        <end position="158"/>
    </location>
</feature>
<keyword evidence="9" id="KW-1185">Reference proteome</keyword>
<dbReference type="InterPro" id="IPR007627">
    <property type="entry name" value="RNA_pol_sigma70_r2"/>
</dbReference>
<dbReference type="EMBL" id="WUQX01000001">
    <property type="protein sequence ID" value="MXP74101.1"/>
    <property type="molecule type" value="Genomic_DNA"/>
</dbReference>
<dbReference type="InterPro" id="IPR036388">
    <property type="entry name" value="WH-like_DNA-bd_sf"/>
</dbReference>
<keyword evidence="3" id="KW-0731">Sigma factor</keyword>
<dbReference type="NCBIfam" id="TIGR02937">
    <property type="entry name" value="sigma70-ECF"/>
    <property type="match status" value="1"/>
</dbReference>
<evidence type="ECO:0000256" key="1">
    <source>
        <dbReference type="ARBA" id="ARBA00010641"/>
    </source>
</evidence>
<comment type="caution">
    <text evidence="8">The sequence shown here is derived from an EMBL/GenBank/DDBJ whole genome shotgun (WGS) entry which is preliminary data.</text>
</comment>
<protein>
    <submittedName>
        <fullName evidence="8">Sigma-70 family RNA polymerase sigma factor</fullName>
    </submittedName>
</protein>
<evidence type="ECO:0000313" key="9">
    <source>
        <dbReference type="Proteomes" id="UP000460412"/>
    </source>
</evidence>
<reference evidence="8 9" key="1">
    <citation type="submission" date="2019-12" db="EMBL/GenBank/DDBJ databases">
        <title>Sporaefaciens musculi gen. nov., sp. nov., a novel bacterium isolated from the caecum of an obese mouse.</title>
        <authorList>
            <person name="Rasmussen T.S."/>
            <person name="Streidl T."/>
            <person name="Hitch T.C.A."/>
            <person name="Wortmann E."/>
            <person name="Deptula P."/>
            <person name="Hansen M."/>
            <person name="Nielsen D.S."/>
            <person name="Clavel T."/>
            <person name="Vogensen F.K."/>
        </authorList>
    </citation>
    <scope>NUCLEOTIDE SEQUENCE [LARGE SCALE GENOMIC DNA]</scope>
    <source>
        <strain evidence="8 9">WCA-9-b2</strain>
    </source>
</reference>
<evidence type="ECO:0000256" key="4">
    <source>
        <dbReference type="ARBA" id="ARBA00023163"/>
    </source>
</evidence>
<dbReference type="InterPro" id="IPR013325">
    <property type="entry name" value="RNA_pol_sigma_r2"/>
</dbReference>
<feature type="region of interest" description="Disordered" evidence="5">
    <location>
        <begin position="168"/>
        <end position="200"/>
    </location>
</feature>
<name>A0A7X3MCX0_9FIRM</name>
<feature type="compositionally biased region" description="Basic residues" evidence="5">
    <location>
        <begin position="173"/>
        <end position="188"/>
    </location>
</feature>
<evidence type="ECO:0000256" key="3">
    <source>
        <dbReference type="ARBA" id="ARBA00023082"/>
    </source>
</evidence>
<dbReference type="SUPFAM" id="SSF88946">
    <property type="entry name" value="Sigma2 domain of RNA polymerase sigma factors"/>
    <property type="match status" value="1"/>
</dbReference>
<dbReference type="GO" id="GO:0003677">
    <property type="term" value="F:DNA binding"/>
    <property type="evidence" value="ECO:0007669"/>
    <property type="project" value="InterPro"/>
</dbReference>
<dbReference type="InterPro" id="IPR013249">
    <property type="entry name" value="RNA_pol_sigma70_r4_t2"/>
</dbReference>
<evidence type="ECO:0000313" key="8">
    <source>
        <dbReference type="EMBL" id="MXP74101.1"/>
    </source>
</evidence>
<proteinExistence type="inferred from homology"/>
<dbReference type="CDD" id="cd06171">
    <property type="entry name" value="Sigma70_r4"/>
    <property type="match status" value="1"/>
</dbReference>
<evidence type="ECO:0000259" key="6">
    <source>
        <dbReference type="Pfam" id="PF04542"/>
    </source>
</evidence>
<dbReference type="Gene3D" id="1.10.1740.10">
    <property type="match status" value="1"/>
</dbReference>
<dbReference type="GO" id="GO:0016987">
    <property type="term" value="F:sigma factor activity"/>
    <property type="evidence" value="ECO:0007669"/>
    <property type="project" value="UniProtKB-KW"/>
</dbReference>
<evidence type="ECO:0000256" key="5">
    <source>
        <dbReference type="SAM" id="MobiDB-lite"/>
    </source>
</evidence>
<gene>
    <name evidence="8" type="ORF">GN277_01210</name>
</gene>
<dbReference type="InterPro" id="IPR013324">
    <property type="entry name" value="RNA_pol_sigma_r3/r4-like"/>
</dbReference>
<evidence type="ECO:0000256" key="2">
    <source>
        <dbReference type="ARBA" id="ARBA00023015"/>
    </source>
</evidence>
<dbReference type="PANTHER" id="PTHR43133:SF51">
    <property type="entry name" value="RNA POLYMERASE SIGMA FACTOR"/>
    <property type="match status" value="1"/>
</dbReference>
<accession>A0A7X3MCX0</accession>
<dbReference type="SUPFAM" id="SSF88659">
    <property type="entry name" value="Sigma3 and sigma4 domains of RNA polymerase sigma factors"/>
    <property type="match status" value="1"/>
</dbReference>
<feature type="domain" description="RNA polymerase sigma-70 region 2" evidence="6">
    <location>
        <begin position="19"/>
        <end position="85"/>
    </location>
</feature>
<dbReference type="AlphaFoldDB" id="A0A7X3MCX0"/>
<sequence>MDELIQKAKQKNPDAFEELIRLHMQSMYKVAKAYLSSDEDVADAIQETIITCYEKISYLKNNAYFKTWMIKILMSKCCNILRNKKMMDSLEEPTEQPIFDRSFEELEWKEVIQLLDEKYRMVMVLYYIEGFRTGEISQILDMNENTVRTRLKRGREELRSIYLNDKRREKSNGRKKSMARKAAGRRRNTGNCISKSGTGF</sequence>
<dbReference type="InterPro" id="IPR014284">
    <property type="entry name" value="RNA_pol_sigma-70_dom"/>
</dbReference>
<dbReference type="Pfam" id="PF08281">
    <property type="entry name" value="Sigma70_r4_2"/>
    <property type="match status" value="1"/>
</dbReference>